<proteinExistence type="predicted"/>
<dbReference type="Pfam" id="PF08570">
    <property type="entry name" value="DUF1761"/>
    <property type="match status" value="1"/>
</dbReference>
<feature type="transmembrane region" description="Helical" evidence="1">
    <location>
        <begin position="46"/>
        <end position="65"/>
    </location>
</feature>
<evidence type="ECO:0000313" key="2">
    <source>
        <dbReference type="EMBL" id="KRG79708.1"/>
    </source>
</evidence>
<evidence type="ECO:0000313" key="3">
    <source>
        <dbReference type="Proteomes" id="UP000050956"/>
    </source>
</evidence>
<protein>
    <recommendedName>
        <fullName evidence="4">DUF1761 domain-containing protein</fullName>
    </recommendedName>
</protein>
<comment type="caution">
    <text evidence="2">The sequence shown here is derived from an EMBL/GenBank/DDBJ whole genome shotgun (WGS) entry which is preliminary data.</text>
</comment>
<evidence type="ECO:0008006" key="4">
    <source>
        <dbReference type="Google" id="ProtNLM"/>
    </source>
</evidence>
<feature type="transmembrane region" description="Helical" evidence="1">
    <location>
        <begin position="6"/>
        <end position="26"/>
    </location>
</feature>
<dbReference type="OrthoDB" id="333057at2"/>
<feature type="transmembrane region" description="Helical" evidence="1">
    <location>
        <begin position="101"/>
        <end position="124"/>
    </location>
</feature>
<sequence length="125" mass="13228">MHLPAVVAAAISSFVLGGLWYSPLLFGKAWNRANGGVPPPGHPARVFGISLIFCLLAAAGFAWLLGPAPALQPALTTAAVVAAIVAGCFGVNYQFSQRRPLLWLIDAGYHLVQLLLFALILGLWH</sequence>
<accession>A0A0R0DBG3</accession>
<dbReference type="AlphaFoldDB" id="A0A0R0DBG3"/>
<dbReference type="PATRIC" id="fig|336566.3.peg.15"/>
<dbReference type="Proteomes" id="UP000050956">
    <property type="component" value="Unassembled WGS sequence"/>
</dbReference>
<name>A0A0R0DBG3_9GAMM</name>
<dbReference type="EMBL" id="LDJM01000001">
    <property type="protein sequence ID" value="KRG79708.1"/>
    <property type="molecule type" value="Genomic_DNA"/>
</dbReference>
<keyword evidence="1" id="KW-0812">Transmembrane</keyword>
<gene>
    <name evidence="2" type="ORF">ABB30_00075</name>
</gene>
<organism evidence="2 3">
    <name type="scientific">Stenotrophomonas ginsengisoli</name>
    <dbReference type="NCBI Taxonomy" id="336566"/>
    <lineage>
        <taxon>Bacteria</taxon>
        <taxon>Pseudomonadati</taxon>
        <taxon>Pseudomonadota</taxon>
        <taxon>Gammaproteobacteria</taxon>
        <taxon>Lysobacterales</taxon>
        <taxon>Lysobacteraceae</taxon>
        <taxon>Stenotrophomonas</taxon>
    </lineage>
</organism>
<reference evidence="2 3" key="1">
    <citation type="submission" date="2015-05" db="EMBL/GenBank/DDBJ databases">
        <title>Genome sequencing and analysis of members of genus Stenotrophomonas.</title>
        <authorList>
            <person name="Patil P.P."/>
            <person name="Midha S."/>
            <person name="Patil P.B."/>
        </authorList>
    </citation>
    <scope>NUCLEOTIDE SEQUENCE [LARGE SCALE GENOMIC DNA]</scope>
    <source>
        <strain evidence="2 3">DSM 24757</strain>
    </source>
</reference>
<keyword evidence="3" id="KW-1185">Reference proteome</keyword>
<keyword evidence="1" id="KW-0472">Membrane</keyword>
<feature type="transmembrane region" description="Helical" evidence="1">
    <location>
        <begin position="71"/>
        <end position="89"/>
    </location>
</feature>
<dbReference type="STRING" id="336566.ABB30_00075"/>
<evidence type="ECO:0000256" key="1">
    <source>
        <dbReference type="SAM" id="Phobius"/>
    </source>
</evidence>
<dbReference type="InterPro" id="IPR013879">
    <property type="entry name" value="DUF1761"/>
</dbReference>
<keyword evidence="1" id="KW-1133">Transmembrane helix</keyword>
<dbReference type="RefSeq" id="WP_057636203.1">
    <property type="nucleotide sequence ID" value="NZ_LDJM01000001.1"/>
</dbReference>